<dbReference type="OrthoDB" id="3729996at2"/>
<feature type="transmembrane region" description="Helical" evidence="1">
    <location>
        <begin position="397"/>
        <end position="414"/>
    </location>
</feature>
<dbReference type="AlphaFoldDB" id="A0A378TN20"/>
<dbReference type="EMBL" id="UGQT01000001">
    <property type="protein sequence ID" value="STZ62119.1"/>
    <property type="molecule type" value="Genomic_DNA"/>
</dbReference>
<proteinExistence type="predicted"/>
<keyword evidence="1" id="KW-0812">Transmembrane</keyword>
<accession>A0A378TN20</accession>
<feature type="transmembrane region" description="Helical" evidence="1">
    <location>
        <begin position="220"/>
        <end position="237"/>
    </location>
</feature>
<protein>
    <submittedName>
        <fullName evidence="2">Putative membrane protein (DUF2339)</fullName>
    </submittedName>
</protein>
<keyword evidence="1" id="KW-1133">Transmembrane helix</keyword>
<sequence>MSQPHQAALARLSQEFSVLSQQLTRVGAQIAELERTLGTPAPVPPPYYPPPAPYPYPLPPPPVAARPVAAAVALPSAPREGWIGKLLAAAGVAVTLIGVVLLLVLAAQAGLLAPGVRVAGGAVLAGALVASAVLLHGRAGGRVGAIAMAATGIAAAYLDVVAMTTIYGWVAPVPGLVLASVIGGGALVLARRWNSEQLAVLVLGPLAVLAPVVADGLTVLLVVYMLALSAASLPVQVGRDWLWMHAARVAAVTVSLLLALLAAGFGADSDAYLLGGACGIAALLAVISALVLLPGTSRPVGTALLATAGVVPALGAAVAVNQLLAVLLAAAVAAVLLVIVLLHRRLPGVTPAVAAIWAAASAVAAVVAVAVAFDGYIEAPVFLAMAVVLTVAGRHSAVALWIAAAFTAIGALIYTEYAPPGHLVYATELTGPEALSVLVASVLLIAAAVSLSWTTARRSRAIPAVALAVIGYAVTVFTVTAGVLIGGRGSGFLAGHMAATICWVAMAAALLWYAQRTADRAARTAPIVAGLTLTGAATAKLLLFDLGTLDGIFRVVVFIVVGLALLVMGTGYARSLARNDSTHSQQRHASPTVTE</sequence>
<feature type="transmembrane region" description="Helical" evidence="1">
    <location>
        <begin position="166"/>
        <end position="190"/>
    </location>
</feature>
<feature type="transmembrane region" description="Helical" evidence="1">
    <location>
        <begin position="118"/>
        <end position="136"/>
    </location>
</feature>
<feature type="transmembrane region" description="Helical" evidence="1">
    <location>
        <begin position="249"/>
        <end position="267"/>
    </location>
</feature>
<evidence type="ECO:0000256" key="1">
    <source>
        <dbReference type="SAM" id="Phobius"/>
    </source>
</evidence>
<feature type="transmembrane region" description="Helical" evidence="1">
    <location>
        <begin position="273"/>
        <end position="293"/>
    </location>
</feature>
<feature type="transmembrane region" description="Helical" evidence="1">
    <location>
        <begin position="143"/>
        <end position="160"/>
    </location>
</feature>
<dbReference type="Pfam" id="PF10101">
    <property type="entry name" value="DUF2339"/>
    <property type="match status" value="1"/>
</dbReference>
<feature type="transmembrane region" description="Helical" evidence="1">
    <location>
        <begin position="525"/>
        <end position="546"/>
    </location>
</feature>
<name>A0A378TN20_9MYCO</name>
<dbReference type="PANTHER" id="PTHR38434:SF1">
    <property type="entry name" value="BLL2549 PROTEIN"/>
    <property type="match status" value="1"/>
</dbReference>
<evidence type="ECO:0000313" key="3">
    <source>
        <dbReference type="Proteomes" id="UP000254978"/>
    </source>
</evidence>
<keyword evidence="3" id="KW-1185">Reference proteome</keyword>
<feature type="transmembrane region" description="Helical" evidence="1">
    <location>
        <begin position="552"/>
        <end position="573"/>
    </location>
</feature>
<reference evidence="2 3" key="1">
    <citation type="submission" date="2018-06" db="EMBL/GenBank/DDBJ databases">
        <authorList>
            <consortium name="Pathogen Informatics"/>
            <person name="Doyle S."/>
        </authorList>
    </citation>
    <scope>NUCLEOTIDE SEQUENCE [LARGE SCALE GENOMIC DNA]</scope>
    <source>
        <strain evidence="2 3">NCTC10821</strain>
    </source>
</reference>
<feature type="transmembrane region" description="Helical" evidence="1">
    <location>
        <begin position="86"/>
        <end position="106"/>
    </location>
</feature>
<organism evidence="2 3">
    <name type="scientific">Mycolicibacterium tokaiense</name>
    <dbReference type="NCBI Taxonomy" id="39695"/>
    <lineage>
        <taxon>Bacteria</taxon>
        <taxon>Bacillati</taxon>
        <taxon>Actinomycetota</taxon>
        <taxon>Actinomycetes</taxon>
        <taxon>Mycobacteriales</taxon>
        <taxon>Mycobacteriaceae</taxon>
        <taxon>Mycolicibacterium</taxon>
    </lineage>
</organism>
<dbReference type="Proteomes" id="UP000254978">
    <property type="component" value="Unassembled WGS sequence"/>
</dbReference>
<feature type="transmembrane region" description="Helical" evidence="1">
    <location>
        <begin position="492"/>
        <end position="513"/>
    </location>
</feature>
<keyword evidence="1" id="KW-0472">Membrane</keyword>
<feature type="transmembrane region" description="Helical" evidence="1">
    <location>
        <begin position="375"/>
        <end position="392"/>
    </location>
</feature>
<dbReference type="PANTHER" id="PTHR38434">
    <property type="entry name" value="BLL2549 PROTEIN"/>
    <property type="match status" value="1"/>
</dbReference>
<dbReference type="RefSeq" id="WP_115280885.1">
    <property type="nucleotide sequence ID" value="NZ_AP022600.1"/>
</dbReference>
<feature type="transmembrane region" description="Helical" evidence="1">
    <location>
        <begin position="434"/>
        <end position="453"/>
    </location>
</feature>
<evidence type="ECO:0000313" key="2">
    <source>
        <dbReference type="EMBL" id="STZ62119.1"/>
    </source>
</evidence>
<feature type="transmembrane region" description="Helical" evidence="1">
    <location>
        <begin position="324"/>
        <end position="342"/>
    </location>
</feature>
<feature type="transmembrane region" description="Helical" evidence="1">
    <location>
        <begin position="465"/>
        <end position="486"/>
    </location>
</feature>
<dbReference type="InterPro" id="IPR019286">
    <property type="entry name" value="DUF2339_TM"/>
</dbReference>
<feature type="transmembrane region" description="Helical" evidence="1">
    <location>
        <begin position="197"/>
        <end position="214"/>
    </location>
</feature>
<gene>
    <name evidence="2" type="ORF">NCTC10821_05682</name>
</gene>
<feature type="transmembrane region" description="Helical" evidence="1">
    <location>
        <begin position="300"/>
        <end position="318"/>
    </location>
</feature>
<feature type="transmembrane region" description="Helical" evidence="1">
    <location>
        <begin position="349"/>
        <end position="369"/>
    </location>
</feature>